<gene>
    <name evidence="1" type="ORF">E2986_12811</name>
</gene>
<sequence>MNCRGEIGTVADCSTQALNSLSSFVESIQYFLLIQYLGGTFEQIFQNENCRFIRARRNTDDETQKETKSLVKS</sequence>
<comment type="caution">
    <text evidence="1">The sequence shown here is derived from an EMBL/GenBank/DDBJ whole genome shotgun (WGS) entry which is preliminary data.</text>
</comment>
<accession>A0A833S107</accession>
<reference evidence="1" key="1">
    <citation type="submission" date="2019-11" db="EMBL/GenBank/DDBJ databases">
        <title>The nuclear and mitochondrial genomes of Frieseomelitta varia - a highly eusocial stingless bee (Meliponini) with a permanently sterile worker caste.</title>
        <authorList>
            <person name="Freitas F.C.P."/>
            <person name="Lourenco A.P."/>
            <person name="Nunes F.M.F."/>
            <person name="Paschoal A.R."/>
            <person name="Abreu F.C.P."/>
            <person name="Barbin F.O."/>
            <person name="Bataglia L."/>
            <person name="Cardoso-Junior C.A.M."/>
            <person name="Cervoni M.S."/>
            <person name="Silva S.R."/>
            <person name="Dalarmi F."/>
            <person name="Del Lama M.A."/>
            <person name="Depintor T.S."/>
            <person name="Ferreira K.M."/>
            <person name="Goria P.S."/>
            <person name="Jaskot M.C."/>
            <person name="Lago D.C."/>
            <person name="Luna-Lucena D."/>
            <person name="Moda L.M."/>
            <person name="Nascimento L."/>
            <person name="Pedrino M."/>
            <person name="Rabico F.O."/>
            <person name="Sanches F.C."/>
            <person name="Santos D.E."/>
            <person name="Santos C.G."/>
            <person name="Vieira J."/>
            <person name="Lopes T.F."/>
            <person name="Barchuk A.R."/>
            <person name="Hartfelder K."/>
            <person name="Simoes Z.L.P."/>
            <person name="Bitondi M.M.G."/>
            <person name="Pinheiro D.G."/>
        </authorList>
    </citation>
    <scope>NUCLEOTIDE SEQUENCE</scope>
    <source>
        <strain evidence="1">USP_RPSP 00005682</strain>
        <tissue evidence="1">Whole individual</tissue>
    </source>
</reference>
<evidence type="ECO:0000313" key="2">
    <source>
        <dbReference type="Proteomes" id="UP000655588"/>
    </source>
</evidence>
<organism evidence="1 2">
    <name type="scientific">Frieseomelitta varia</name>
    <dbReference type="NCBI Taxonomy" id="561572"/>
    <lineage>
        <taxon>Eukaryota</taxon>
        <taxon>Metazoa</taxon>
        <taxon>Ecdysozoa</taxon>
        <taxon>Arthropoda</taxon>
        <taxon>Hexapoda</taxon>
        <taxon>Insecta</taxon>
        <taxon>Pterygota</taxon>
        <taxon>Neoptera</taxon>
        <taxon>Endopterygota</taxon>
        <taxon>Hymenoptera</taxon>
        <taxon>Apocrita</taxon>
        <taxon>Aculeata</taxon>
        <taxon>Apoidea</taxon>
        <taxon>Anthophila</taxon>
        <taxon>Apidae</taxon>
        <taxon>Frieseomelitta</taxon>
    </lineage>
</organism>
<evidence type="ECO:0000313" key="1">
    <source>
        <dbReference type="EMBL" id="KAF3425091.1"/>
    </source>
</evidence>
<protein>
    <submittedName>
        <fullName evidence="1">Uncharacterized protein</fullName>
    </submittedName>
</protein>
<dbReference type="Proteomes" id="UP000655588">
    <property type="component" value="Unassembled WGS sequence"/>
</dbReference>
<name>A0A833S107_9HYME</name>
<keyword evidence="2" id="KW-1185">Reference proteome</keyword>
<dbReference type="AlphaFoldDB" id="A0A833S107"/>
<proteinExistence type="predicted"/>
<dbReference type="EMBL" id="WNWW01000418">
    <property type="protein sequence ID" value="KAF3425091.1"/>
    <property type="molecule type" value="Genomic_DNA"/>
</dbReference>